<feature type="domain" description="CCHC-type" evidence="3">
    <location>
        <begin position="68"/>
        <end position="82"/>
    </location>
</feature>
<gene>
    <name evidence="4" type="ORF">KK1_023487</name>
</gene>
<dbReference type="PROSITE" id="PS50158">
    <property type="entry name" value="ZF_CCHC"/>
    <property type="match status" value="1"/>
</dbReference>
<keyword evidence="5" id="KW-1185">Reference proteome</keyword>
<feature type="region of interest" description="Disordered" evidence="2">
    <location>
        <begin position="143"/>
        <end position="168"/>
    </location>
</feature>
<dbReference type="PANTHER" id="PTHR31286">
    <property type="entry name" value="GLYCINE-RICH CELL WALL STRUCTURAL PROTEIN 1.8-LIKE"/>
    <property type="match status" value="1"/>
</dbReference>
<dbReference type="Proteomes" id="UP000075243">
    <property type="component" value="Chromosome 9"/>
</dbReference>
<evidence type="ECO:0000256" key="2">
    <source>
        <dbReference type="SAM" id="MobiDB-lite"/>
    </source>
</evidence>
<keyword evidence="1" id="KW-0862">Zinc</keyword>
<name>A0A151T1Y1_CAJCA</name>
<keyword evidence="1" id="KW-0479">Metal-binding</keyword>
<sequence length="373" mass="41478">MFYDESVLLTIASAIGKPVKVDLNTLNMTRGRFPRVCVEINLNEPVVGRFFLNGVWYNVEYEGLHLLCSSCGCYGHVLRNCPHIARPVPTTNGVGEKEVVEQPSREAMCNADYVAQSGEQSTLHARGTITPDPHGEWLIVKRKNRKHNLGKPLSKGRSSSHYGTAENKEKIQALPSYPTRGIHIEAESREVFKNPRAVTGTPSEREQDHARVNQRAVKVNPSECEQDHARVNQRAVKGNTRESERERERERVDIGHVTPVNQNEMSSSKDTKKRSRVEDIGARPRPTLDGGLMLSDGILHKGRSSQESPPLGSSRDVHEGLTGNLHMGLASSALQTGCKTLVLHESEDSGQDILGTEDVMKYDQLLEEEAMMM</sequence>
<protein>
    <recommendedName>
        <fullName evidence="3">CCHC-type domain-containing protein</fullName>
    </recommendedName>
</protein>
<organism evidence="4 5">
    <name type="scientific">Cajanus cajan</name>
    <name type="common">Pigeon pea</name>
    <name type="synonym">Cajanus indicus</name>
    <dbReference type="NCBI Taxonomy" id="3821"/>
    <lineage>
        <taxon>Eukaryota</taxon>
        <taxon>Viridiplantae</taxon>
        <taxon>Streptophyta</taxon>
        <taxon>Embryophyta</taxon>
        <taxon>Tracheophyta</taxon>
        <taxon>Spermatophyta</taxon>
        <taxon>Magnoliopsida</taxon>
        <taxon>eudicotyledons</taxon>
        <taxon>Gunneridae</taxon>
        <taxon>Pentapetalae</taxon>
        <taxon>rosids</taxon>
        <taxon>fabids</taxon>
        <taxon>Fabales</taxon>
        <taxon>Fabaceae</taxon>
        <taxon>Papilionoideae</taxon>
        <taxon>50 kb inversion clade</taxon>
        <taxon>NPAAA clade</taxon>
        <taxon>indigoferoid/millettioid clade</taxon>
        <taxon>Phaseoleae</taxon>
        <taxon>Cajanus</taxon>
    </lineage>
</organism>
<feature type="region of interest" description="Disordered" evidence="2">
    <location>
        <begin position="261"/>
        <end position="320"/>
    </location>
</feature>
<dbReference type="InterPro" id="IPR040256">
    <property type="entry name" value="At4g02000-like"/>
</dbReference>
<dbReference type="EMBL" id="CM003611">
    <property type="protein sequence ID" value="KYP61063.1"/>
    <property type="molecule type" value="Genomic_DNA"/>
</dbReference>
<dbReference type="PANTHER" id="PTHR31286:SF171">
    <property type="entry name" value="CCHC-TYPE DOMAIN-CONTAINING PROTEIN"/>
    <property type="match status" value="1"/>
</dbReference>
<proteinExistence type="predicted"/>
<evidence type="ECO:0000256" key="1">
    <source>
        <dbReference type="PROSITE-ProRule" id="PRU00047"/>
    </source>
</evidence>
<keyword evidence="1" id="KW-0863">Zinc-finger</keyword>
<evidence type="ECO:0000259" key="3">
    <source>
        <dbReference type="PROSITE" id="PS50158"/>
    </source>
</evidence>
<evidence type="ECO:0000313" key="4">
    <source>
        <dbReference type="EMBL" id="KYP61063.1"/>
    </source>
</evidence>
<dbReference type="AlphaFoldDB" id="A0A151T1Y1"/>
<dbReference type="InterPro" id="IPR001878">
    <property type="entry name" value="Znf_CCHC"/>
</dbReference>
<dbReference type="Gramene" id="C.cajan_22814.t">
    <property type="protein sequence ID" value="C.cajan_22814.t.cds1"/>
    <property type="gene ID" value="C.cajan_22814"/>
</dbReference>
<dbReference type="GO" id="GO:0008270">
    <property type="term" value="F:zinc ion binding"/>
    <property type="evidence" value="ECO:0007669"/>
    <property type="project" value="UniProtKB-KW"/>
</dbReference>
<reference evidence="4 5" key="1">
    <citation type="journal article" date="2012" name="Nat. Biotechnol.">
        <title>Draft genome sequence of pigeonpea (Cajanus cajan), an orphan legume crop of resource-poor farmers.</title>
        <authorList>
            <person name="Varshney R.K."/>
            <person name="Chen W."/>
            <person name="Li Y."/>
            <person name="Bharti A.K."/>
            <person name="Saxena R.K."/>
            <person name="Schlueter J.A."/>
            <person name="Donoghue M.T."/>
            <person name="Azam S."/>
            <person name="Fan G."/>
            <person name="Whaley A.M."/>
            <person name="Farmer A.D."/>
            <person name="Sheridan J."/>
            <person name="Iwata A."/>
            <person name="Tuteja R."/>
            <person name="Penmetsa R.V."/>
            <person name="Wu W."/>
            <person name="Upadhyaya H.D."/>
            <person name="Yang S.P."/>
            <person name="Shah T."/>
            <person name="Saxena K.B."/>
            <person name="Michael T."/>
            <person name="McCombie W.R."/>
            <person name="Yang B."/>
            <person name="Zhang G."/>
            <person name="Yang H."/>
            <person name="Wang J."/>
            <person name="Spillane C."/>
            <person name="Cook D.R."/>
            <person name="May G.D."/>
            <person name="Xu X."/>
            <person name="Jackson S.A."/>
        </authorList>
    </citation>
    <scope>NUCLEOTIDE SEQUENCE [LARGE SCALE GENOMIC DNA]</scope>
    <source>
        <strain evidence="5">cv. Asha</strain>
    </source>
</reference>
<evidence type="ECO:0000313" key="5">
    <source>
        <dbReference type="Proteomes" id="UP000075243"/>
    </source>
</evidence>
<dbReference type="GO" id="GO:0003676">
    <property type="term" value="F:nucleic acid binding"/>
    <property type="evidence" value="ECO:0007669"/>
    <property type="project" value="InterPro"/>
</dbReference>
<accession>A0A151T1Y1</accession>